<proteinExistence type="predicted"/>
<dbReference type="PANTHER" id="PTHR13138">
    <property type="entry name" value="PROTEIN LIN1"/>
    <property type="match status" value="1"/>
</dbReference>
<keyword evidence="3" id="KW-1185">Reference proteome</keyword>
<dbReference type="OrthoDB" id="331341at2759"/>
<dbReference type="EMBL" id="VIIS01000453">
    <property type="protein sequence ID" value="KAF0308899.1"/>
    <property type="molecule type" value="Genomic_DNA"/>
</dbReference>
<feature type="region of interest" description="Disordered" evidence="1">
    <location>
        <begin position="1"/>
        <end position="61"/>
    </location>
</feature>
<name>A0A6A4WUE9_AMPAM</name>
<feature type="compositionally biased region" description="Basic and acidic residues" evidence="1">
    <location>
        <begin position="17"/>
        <end position="28"/>
    </location>
</feature>
<reference evidence="2 3" key="1">
    <citation type="submission" date="2019-07" db="EMBL/GenBank/DDBJ databases">
        <title>Draft genome assembly of a fouling barnacle, Amphibalanus amphitrite (Darwin, 1854): The first reference genome for Thecostraca.</title>
        <authorList>
            <person name="Kim W."/>
        </authorList>
    </citation>
    <scope>NUCLEOTIDE SEQUENCE [LARGE SCALE GENOMIC DNA]</scope>
    <source>
        <strain evidence="2">SNU_AA5</strain>
        <tissue evidence="2">Soma without cirri and trophi</tissue>
    </source>
</reference>
<accession>A0A6A4WUE9</accession>
<feature type="compositionally biased region" description="Basic and acidic residues" evidence="1">
    <location>
        <begin position="185"/>
        <end position="195"/>
    </location>
</feature>
<organism evidence="2 3">
    <name type="scientific">Amphibalanus amphitrite</name>
    <name type="common">Striped barnacle</name>
    <name type="synonym">Balanus amphitrite</name>
    <dbReference type="NCBI Taxonomy" id="1232801"/>
    <lineage>
        <taxon>Eukaryota</taxon>
        <taxon>Metazoa</taxon>
        <taxon>Ecdysozoa</taxon>
        <taxon>Arthropoda</taxon>
        <taxon>Crustacea</taxon>
        <taxon>Multicrustacea</taxon>
        <taxon>Cirripedia</taxon>
        <taxon>Thoracica</taxon>
        <taxon>Thoracicalcarea</taxon>
        <taxon>Balanomorpha</taxon>
        <taxon>Balanoidea</taxon>
        <taxon>Balanidae</taxon>
        <taxon>Amphibalaninae</taxon>
        <taxon>Amphibalanus</taxon>
    </lineage>
</organism>
<evidence type="ECO:0000256" key="1">
    <source>
        <dbReference type="SAM" id="MobiDB-lite"/>
    </source>
</evidence>
<feature type="region of interest" description="Disordered" evidence="1">
    <location>
        <begin position="105"/>
        <end position="195"/>
    </location>
</feature>
<dbReference type="GO" id="GO:0005682">
    <property type="term" value="C:U5 snRNP"/>
    <property type="evidence" value="ECO:0007669"/>
    <property type="project" value="InterPro"/>
</dbReference>
<evidence type="ECO:0000313" key="3">
    <source>
        <dbReference type="Proteomes" id="UP000440578"/>
    </source>
</evidence>
<protein>
    <submittedName>
        <fullName evidence="2">CD2 antigen cytoplasmic tail-binding protein 2</fullName>
    </submittedName>
</protein>
<dbReference type="Proteomes" id="UP000440578">
    <property type="component" value="Unassembled WGS sequence"/>
</dbReference>
<comment type="caution">
    <text evidence="2">The sequence shown here is derived from an EMBL/GenBank/DDBJ whole genome shotgun (WGS) entry which is preliminary data.</text>
</comment>
<evidence type="ECO:0000313" key="2">
    <source>
        <dbReference type="EMBL" id="KAF0308899.1"/>
    </source>
</evidence>
<feature type="compositionally biased region" description="Basic and acidic residues" evidence="1">
    <location>
        <begin position="128"/>
        <end position="137"/>
    </location>
</feature>
<feature type="compositionally biased region" description="Basic and acidic residues" evidence="1">
    <location>
        <begin position="105"/>
        <end position="115"/>
    </location>
</feature>
<gene>
    <name evidence="2" type="primary">holn1</name>
    <name evidence="2" type="ORF">FJT64_019924</name>
</gene>
<dbReference type="InterPro" id="IPR039905">
    <property type="entry name" value="CD2BP2/Lin1"/>
</dbReference>
<dbReference type="PANTHER" id="PTHR13138:SF3">
    <property type="entry name" value="CD2 ANTIGEN CYTOPLASMIC TAIL-BINDING PROTEIN 2"/>
    <property type="match status" value="1"/>
</dbReference>
<feature type="compositionally biased region" description="Basic residues" evidence="1">
    <location>
        <begin position="163"/>
        <end position="176"/>
    </location>
</feature>
<sequence length="242" mass="27551">MSKRPHDALEVEEETAVDEKHAKKHTLDSDEEDEVDHKKYNLMDPEEIEGEEEGTITKDGDIQITPFNMKEEMTEGHFDAEGNYYWKKEVEIRDAWLDNIDDTKQHFDPRAKAGSDDDDDGSSDGELESVKDSDRAATYEQMLELMQPKETVARALRRLGGNKARHSASARWKQKRAAAASGSAEPDKAADDRQSMERLTGLADRLLSQGNMEVYQMTREAVNHQLEQLRKPVADRLQGAYR</sequence>
<feature type="compositionally biased region" description="Acidic residues" evidence="1">
    <location>
        <begin position="116"/>
        <end position="127"/>
    </location>
</feature>
<feature type="compositionally biased region" description="Acidic residues" evidence="1">
    <location>
        <begin position="44"/>
        <end position="54"/>
    </location>
</feature>
<dbReference type="AlphaFoldDB" id="A0A6A4WUE9"/>